<evidence type="ECO:0000313" key="3">
    <source>
        <dbReference type="Proteomes" id="UP001338125"/>
    </source>
</evidence>
<organism evidence="2 3">
    <name type="scientific">Cladobotryum mycophilum</name>
    <dbReference type="NCBI Taxonomy" id="491253"/>
    <lineage>
        <taxon>Eukaryota</taxon>
        <taxon>Fungi</taxon>
        <taxon>Dikarya</taxon>
        <taxon>Ascomycota</taxon>
        <taxon>Pezizomycotina</taxon>
        <taxon>Sordariomycetes</taxon>
        <taxon>Hypocreomycetidae</taxon>
        <taxon>Hypocreales</taxon>
        <taxon>Hypocreaceae</taxon>
        <taxon>Cladobotryum</taxon>
    </lineage>
</organism>
<accession>A0ABR0S8L6</accession>
<dbReference type="Proteomes" id="UP001338125">
    <property type="component" value="Unassembled WGS sequence"/>
</dbReference>
<name>A0ABR0S8L6_9HYPO</name>
<keyword evidence="3" id="KW-1185">Reference proteome</keyword>
<sequence>MTLPTPVSDQIVTPTRHTHILKDNIPSTHRMSRYKNINRNGKAEDRSPTNQQTVTPLIAQPNFSGQATVAKPATDADVTDNDSKATNPDARSKILKWHKRITRLGPNINDSVLIPCKSQAPSSGAIGKTIRFTEKPRRGYKTLLVDHRSKSRDHMILRSESQRPAFLRNSLRRAEIKRLCGKVWPEDDTCRFGVRLDLSIEGMQEFGQLALAKKLITKKYGREYWALFALSLNPLRDIMYPFTRIRWIKDVFELKGVVRFVAYADIRFEDLRWSRHKSRAKYLIIEKLPRSALHTLL</sequence>
<evidence type="ECO:0000256" key="1">
    <source>
        <dbReference type="SAM" id="MobiDB-lite"/>
    </source>
</evidence>
<reference evidence="2 3" key="1">
    <citation type="submission" date="2024-01" db="EMBL/GenBank/DDBJ databases">
        <title>Complete genome of Cladobotryum mycophilum ATHUM6906.</title>
        <authorList>
            <person name="Christinaki A.C."/>
            <person name="Myridakis A.I."/>
            <person name="Kouvelis V.N."/>
        </authorList>
    </citation>
    <scope>NUCLEOTIDE SEQUENCE [LARGE SCALE GENOMIC DNA]</scope>
    <source>
        <strain evidence="2 3">ATHUM6906</strain>
    </source>
</reference>
<proteinExistence type="predicted"/>
<gene>
    <name evidence="2" type="ORF">PT974_09990</name>
</gene>
<feature type="region of interest" description="Disordered" evidence="1">
    <location>
        <begin position="67"/>
        <end position="87"/>
    </location>
</feature>
<evidence type="ECO:0000313" key="2">
    <source>
        <dbReference type="EMBL" id="KAK5988507.1"/>
    </source>
</evidence>
<comment type="caution">
    <text evidence="2">The sequence shown here is derived from an EMBL/GenBank/DDBJ whole genome shotgun (WGS) entry which is preliminary data.</text>
</comment>
<protein>
    <submittedName>
        <fullName evidence="2">Uncharacterized protein</fullName>
    </submittedName>
</protein>
<dbReference type="EMBL" id="JAVFKD010000015">
    <property type="protein sequence ID" value="KAK5988507.1"/>
    <property type="molecule type" value="Genomic_DNA"/>
</dbReference>